<dbReference type="Pfam" id="PF00392">
    <property type="entry name" value="GntR"/>
    <property type="match status" value="1"/>
</dbReference>
<keyword evidence="3" id="KW-0032">Aminotransferase</keyword>
<dbReference type="KEGG" id="sste:SAMEA4384403_2253"/>
<dbReference type="OrthoDB" id="9808770at2"/>
<feature type="domain" description="HTH gntR-type" evidence="8">
    <location>
        <begin position="4"/>
        <end position="72"/>
    </location>
</feature>
<dbReference type="Pfam" id="PF00155">
    <property type="entry name" value="Aminotran_1_2"/>
    <property type="match status" value="1"/>
</dbReference>
<evidence type="ECO:0000256" key="3">
    <source>
        <dbReference type="ARBA" id="ARBA00022576"/>
    </source>
</evidence>
<keyword evidence="7" id="KW-0804">Transcription</keyword>
<dbReference type="CDD" id="cd00609">
    <property type="entry name" value="AAT_like"/>
    <property type="match status" value="1"/>
</dbReference>
<evidence type="ECO:0000256" key="6">
    <source>
        <dbReference type="ARBA" id="ARBA00023125"/>
    </source>
</evidence>
<dbReference type="Gene3D" id="1.10.10.10">
    <property type="entry name" value="Winged helix-like DNA-binding domain superfamily/Winged helix DNA-binding domain"/>
    <property type="match status" value="1"/>
</dbReference>
<dbReference type="Gene3D" id="3.40.640.10">
    <property type="entry name" value="Type I PLP-dependent aspartate aminotransferase-like (Major domain)"/>
    <property type="match status" value="1"/>
</dbReference>
<dbReference type="InterPro" id="IPR036388">
    <property type="entry name" value="WH-like_DNA-bd_sf"/>
</dbReference>
<organism evidence="9 10">
    <name type="scientific">Mammaliicoccus stepanovicii</name>
    <dbReference type="NCBI Taxonomy" id="643214"/>
    <lineage>
        <taxon>Bacteria</taxon>
        <taxon>Bacillati</taxon>
        <taxon>Bacillota</taxon>
        <taxon>Bacilli</taxon>
        <taxon>Bacillales</taxon>
        <taxon>Staphylococcaceae</taxon>
        <taxon>Mammaliicoccus</taxon>
    </lineage>
</organism>
<evidence type="ECO:0000256" key="2">
    <source>
        <dbReference type="ARBA" id="ARBA00005384"/>
    </source>
</evidence>
<dbReference type="InterPro" id="IPR051446">
    <property type="entry name" value="HTH_trans_reg/aminotransferase"/>
</dbReference>
<dbReference type="InterPro" id="IPR015421">
    <property type="entry name" value="PyrdxlP-dep_Trfase_major"/>
</dbReference>
<dbReference type="InterPro" id="IPR036390">
    <property type="entry name" value="WH_DNA-bd_sf"/>
</dbReference>
<dbReference type="RefSeq" id="WP_095089639.1">
    <property type="nucleotide sequence ID" value="NZ_BMDM01000001.1"/>
</dbReference>
<accession>A0A240A6A8</accession>
<dbReference type="SMART" id="SM00345">
    <property type="entry name" value="HTH_GNTR"/>
    <property type="match status" value="1"/>
</dbReference>
<dbReference type="InterPro" id="IPR000524">
    <property type="entry name" value="Tscrpt_reg_HTH_GntR"/>
</dbReference>
<dbReference type="PANTHER" id="PTHR46577:SF1">
    <property type="entry name" value="HTH-TYPE TRANSCRIPTIONAL REGULATORY PROTEIN GABR"/>
    <property type="match status" value="1"/>
</dbReference>
<evidence type="ECO:0000259" key="8">
    <source>
        <dbReference type="PROSITE" id="PS50949"/>
    </source>
</evidence>
<dbReference type="InterPro" id="IPR015424">
    <property type="entry name" value="PyrdxlP-dep_Trfase"/>
</dbReference>
<keyword evidence="3" id="KW-0808">Transferase</keyword>
<evidence type="ECO:0000256" key="7">
    <source>
        <dbReference type="ARBA" id="ARBA00023163"/>
    </source>
</evidence>
<dbReference type="GO" id="GO:0008483">
    <property type="term" value="F:transaminase activity"/>
    <property type="evidence" value="ECO:0007669"/>
    <property type="project" value="UniProtKB-KW"/>
</dbReference>
<evidence type="ECO:0000313" key="9">
    <source>
        <dbReference type="EMBL" id="SNV78981.1"/>
    </source>
</evidence>
<dbReference type="AlphaFoldDB" id="A0A240A6A8"/>
<dbReference type="EMBL" id="LT906462">
    <property type="protein sequence ID" value="SNV78981.1"/>
    <property type="molecule type" value="Genomic_DNA"/>
</dbReference>
<keyword evidence="4" id="KW-0663">Pyridoxal phosphate</keyword>
<dbReference type="GO" id="GO:0030170">
    <property type="term" value="F:pyridoxal phosphate binding"/>
    <property type="evidence" value="ECO:0007669"/>
    <property type="project" value="InterPro"/>
</dbReference>
<dbReference type="Proteomes" id="UP000242084">
    <property type="component" value="Chromosome 1"/>
</dbReference>
<proteinExistence type="inferred from homology"/>
<dbReference type="CDD" id="cd07377">
    <property type="entry name" value="WHTH_GntR"/>
    <property type="match status" value="1"/>
</dbReference>
<evidence type="ECO:0000313" key="10">
    <source>
        <dbReference type="Proteomes" id="UP000242084"/>
    </source>
</evidence>
<protein>
    <submittedName>
        <fullName evidence="9">Transcriptional regulator</fullName>
    </submittedName>
</protein>
<sequence length="458" mass="53503">MLKSYKYRVIYDKLKQDIMSQNYSSNEKLPSKRQLAMDYNVSINTVKNAYEQLIAEGYIYTQERQGYFVESLNKLIIQQDSTINGGSALETIDLPFRYSFSHMATDNALFPIDVWSKRLKEAFNLFNKELSEMPDFKGPLELRQSIAQLISYKRGVTCHPEQIIVSSGTTHLLRSLLSLFDQPMRVGIEDPGYARFRQLCLDMNQHVVNIPLDDKGLSIYHLKQQKPDFVITTPSHQFPTGTIMPISRRIELLNWVTEQQRYIIEDDYDSEFKYGTDNIPSLYSLDKNNRVIYLGTFSKTLMPSLRISYMVLPNSLLQEYDKLTERQISDLSSLNAYTLHLFIKSGDYEKYIRKMHHIYSEKHHLFINSLNQTFGDDITIYDMKAGLHFLVKIKTSLSYEEIEKRSKHHRLELYTIQRFTSQDNYYDNSNAKTFVIGIAKIKPEDIQPAIELFKSILI</sequence>
<dbReference type="PANTHER" id="PTHR46577">
    <property type="entry name" value="HTH-TYPE TRANSCRIPTIONAL REGULATORY PROTEIN GABR"/>
    <property type="match status" value="1"/>
</dbReference>
<dbReference type="GO" id="GO:0003677">
    <property type="term" value="F:DNA binding"/>
    <property type="evidence" value="ECO:0007669"/>
    <property type="project" value="UniProtKB-KW"/>
</dbReference>
<comment type="similarity">
    <text evidence="2">In the C-terminal section; belongs to the class-I pyridoxal-phosphate-dependent aminotransferase family.</text>
</comment>
<gene>
    <name evidence="9" type="primary">gabR_1</name>
    <name evidence="9" type="ORF">SAMEA4384403_02253</name>
</gene>
<evidence type="ECO:0000256" key="4">
    <source>
        <dbReference type="ARBA" id="ARBA00022898"/>
    </source>
</evidence>
<evidence type="ECO:0000256" key="1">
    <source>
        <dbReference type="ARBA" id="ARBA00001933"/>
    </source>
</evidence>
<dbReference type="GO" id="GO:0003700">
    <property type="term" value="F:DNA-binding transcription factor activity"/>
    <property type="evidence" value="ECO:0007669"/>
    <property type="project" value="InterPro"/>
</dbReference>
<dbReference type="SUPFAM" id="SSF46785">
    <property type="entry name" value="Winged helix' DNA-binding domain"/>
    <property type="match status" value="1"/>
</dbReference>
<dbReference type="PROSITE" id="PS50949">
    <property type="entry name" value="HTH_GNTR"/>
    <property type="match status" value="1"/>
</dbReference>
<comment type="cofactor">
    <cofactor evidence="1">
        <name>pyridoxal 5'-phosphate</name>
        <dbReference type="ChEBI" id="CHEBI:597326"/>
    </cofactor>
</comment>
<name>A0A240A6A8_9STAP</name>
<dbReference type="SUPFAM" id="SSF53383">
    <property type="entry name" value="PLP-dependent transferases"/>
    <property type="match status" value="1"/>
</dbReference>
<keyword evidence="6" id="KW-0238">DNA-binding</keyword>
<reference evidence="9 10" key="1">
    <citation type="submission" date="2017-06" db="EMBL/GenBank/DDBJ databases">
        <authorList>
            <consortium name="Pathogen Informatics"/>
        </authorList>
    </citation>
    <scope>NUCLEOTIDE SEQUENCE [LARGE SCALE GENOMIC DNA]</scope>
    <source>
        <strain evidence="9 10">NCTC13839</strain>
    </source>
</reference>
<dbReference type="InterPro" id="IPR004839">
    <property type="entry name" value="Aminotransferase_I/II_large"/>
</dbReference>
<keyword evidence="10" id="KW-1185">Reference proteome</keyword>
<keyword evidence="5" id="KW-0805">Transcription regulation</keyword>
<evidence type="ECO:0000256" key="5">
    <source>
        <dbReference type="ARBA" id="ARBA00023015"/>
    </source>
</evidence>